<evidence type="ECO:0000256" key="3">
    <source>
        <dbReference type="ARBA" id="ARBA00023163"/>
    </source>
</evidence>
<dbReference type="RefSeq" id="WP_368801607.1">
    <property type="nucleotide sequence ID" value="NZ_JAZHFV010000001.1"/>
</dbReference>
<dbReference type="PANTHER" id="PTHR30055:SF234">
    <property type="entry name" value="HTH-TYPE TRANSCRIPTIONAL REGULATOR BETI"/>
    <property type="match status" value="1"/>
</dbReference>
<dbReference type="SUPFAM" id="SSF46689">
    <property type="entry name" value="Homeodomain-like"/>
    <property type="match status" value="1"/>
</dbReference>
<proteinExistence type="predicted"/>
<gene>
    <name evidence="6" type="ORF">V1479_03040</name>
</gene>
<keyword evidence="1" id="KW-0805">Transcription regulation</keyword>
<evidence type="ECO:0000256" key="2">
    <source>
        <dbReference type="ARBA" id="ARBA00023125"/>
    </source>
</evidence>
<accession>A0ABV3WNM3</accession>
<evidence type="ECO:0000256" key="1">
    <source>
        <dbReference type="ARBA" id="ARBA00023015"/>
    </source>
</evidence>
<dbReference type="PANTHER" id="PTHR30055">
    <property type="entry name" value="HTH-TYPE TRANSCRIPTIONAL REGULATOR RUTR"/>
    <property type="match status" value="1"/>
</dbReference>
<dbReference type="InterPro" id="IPR001647">
    <property type="entry name" value="HTH_TetR"/>
</dbReference>
<dbReference type="PROSITE" id="PS01081">
    <property type="entry name" value="HTH_TETR_1"/>
    <property type="match status" value="1"/>
</dbReference>
<dbReference type="InterPro" id="IPR023772">
    <property type="entry name" value="DNA-bd_HTH_TetR-type_CS"/>
</dbReference>
<dbReference type="Pfam" id="PF00440">
    <property type="entry name" value="TetR_N"/>
    <property type="match status" value="1"/>
</dbReference>
<name>A0ABV3WNM3_9HYPH</name>
<keyword evidence="2 4" id="KW-0238">DNA-binding</keyword>
<dbReference type="Gene3D" id="1.10.357.10">
    <property type="entry name" value="Tetracycline Repressor, domain 2"/>
    <property type="match status" value="1"/>
</dbReference>
<comment type="caution">
    <text evidence="6">The sequence shown here is derived from an EMBL/GenBank/DDBJ whole genome shotgun (WGS) entry which is preliminary data.</text>
</comment>
<dbReference type="InterPro" id="IPR050109">
    <property type="entry name" value="HTH-type_TetR-like_transc_reg"/>
</dbReference>
<keyword evidence="3" id="KW-0804">Transcription</keyword>
<dbReference type="SUPFAM" id="SSF48498">
    <property type="entry name" value="Tetracyclin repressor-like, C-terminal domain"/>
    <property type="match status" value="1"/>
</dbReference>
<evidence type="ECO:0000256" key="4">
    <source>
        <dbReference type="PROSITE-ProRule" id="PRU00335"/>
    </source>
</evidence>
<feature type="domain" description="HTH tetR-type" evidence="5">
    <location>
        <begin position="11"/>
        <end position="71"/>
    </location>
</feature>
<dbReference type="Pfam" id="PF17939">
    <property type="entry name" value="TetR_C_30"/>
    <property type="match status" value="1"/>
</dbReference>
<reference evidence="6 7" key="1">
    <citation type="submission" date="2024-01" db="EMBL/GenBank/DDBJ databases">
        <title>New evidence supports the origin of RcGTA from prophage.</title>
        <authorList>
            <person name="Xu Y."/>
            <person name="Liu B."/>
            <person name="Chen F."/>
        </authorList>
    </citation>
    <scope>NUCLEOTIDE SEQUENCE [LARGE SCALE GENOMIC DNA]</scope>
    <source>
        <strain evidence="6 7">CBW1107-2</strain>
    </source>
</reference>
<evidence type="ECO:0000313" key="6">
    <source>
        <dbReference type="EMBL" id="MEX4006263.1"/>
    </source>
</evidence>
<organism evidence="6 7">
    <name type="scientific">Neoaquamicrobium sediminum</name>
    <dbReference type="NCBI Taxonomy" id="1849104"/>
    <lineage>
        <taxon>Bacteria</taxon>
        <taxon>Pseudomonadati</taxon>
        <taxon>Pseudomonadota</taxon>
        <taxon>Alphaproteobacteria</taxon>
        <taxon>Hyphomicrobiales</taxon>
        <taxon>Phyllobacteriaceae</taxon>
        <taxon>Neoaquamicrobium</taxon>
    </lineage>
</organism>
<keyword evidence="7" id="KW-1185">Reference proteome</keyword>
<dbReference type="InterPro" id="IPR009057">
    <property type="entry name" value="Homeodomain-like_sf"/>
</dbReference>
<dbReference type="PRINTS" id="PR00455">
    <property type="entry name" value="HTHTETR"/>
</dbReference>
<sequence>MELKQSLGKSENTRSRILDAAASMFAKNGVANTTLREITRAAKVNMAAVNYHFGSKEALANAVFRDLAERVNTKRREEIARCVAAAEAAGSLPGVDDLVDIFLEPYVGREEPWTSMLLVHLVMLHRVEPTQWTREIIASQFDPLAREFVDALHLALPDRDKSELYWRYYFMPGTVIFALSDAPRSKRLLSLSQGECDTAQADVLAVQLRRVLINMLSGPPGEPVAPGLQEAGSVRVGEADCN</sequence>
<dbReference type="InterPro" id="IPR036271">
    <property type="entry name" value="Tet_transcr_reg_TetR-rel_C_sf"/>
</dbReference>
<evidence type="ECO:0000259" key="5">
    <source>
        <dbReference type="PROSITE" id="PS50977"/>
    </source>
</evidence>
<dbReference type="InterPro" id="IPR041586">
    <property type="entry name" value="PsrA_TetR_C"/>
</dbReference>
<dbReference type="PROSITE" id="PS50977">
    <property type="entry name" value="HTH_TETR_2"/>
    <property type="match status" value="1"/>
</dbReference>
<feature type="DNA-binding region" description="H-T-H motif" evidence="4">
    <location>
        <begin position="34"/>
        <end position="53"/>
    </location>
</feature>
<dbReference type="EMBL" id="JAZHFV010000001">
    <property type="protein sequence ID" value="MEX4006263.1"/>
    <property type="molecule type" value="Genomic_DNA"/>
</dbReference>
<dbReference type="Proteomes" id="UP001559025">
    <property type="component" value="Unassembled WGS sequence"/>
</dbReference>
<evidence type="ECO:0000313" key="7">
    <source>
        <dbReference type="Proteomes" id="UP001559025"/>
    </source>
</evidence>
<protein>
    <submittedName>
        <fullName evidence="6">TetR/AcrR family transcriptional regulator</fullName>
    </submittedName>
</protein>